<dbReference type="AlphaFoldDB" id="A0A3P7NPI2"/>
<evidence type="ECO:0000313" key="2">
    <source>
        <dbReference type="Proteomes" id="UP000281553"/>
    </source>
</evidence>
<evidence type="ECO:0000313" key="1">
    <source>
        <dbReference type="EMBL" id="VDN45064.1"/>
    </source>
</evidence>
<keyword evidence="2" id="KW-1185">Reference proteome</keyword>
<name>A0A3P7NPI2_DIBLA</name>
<proteinExistence type="predicted"/>
<gene>
    <name evidence="1" type="ORF">DILT_LOCUS19510</name>
</gene>
<protein>
    <submittedName>
        <fullName evidence="1">Uncharacterized protein</fullName>
    </submittedName>
</protein>
<accession>A0A3P7NPI2</accession>
<sequence>MYGGFVKDFQSTIEGKIRDSTTCLTYLIQFCDGKVKEIKFDDVAALILLGQQMQACLATLHHVNYTSDLNSSRILE</sequence>
<dbReference type="OrthoDB" id="8194935at2759"/>
<reference evidence="1 2" key="1">
    <citation type="submission" date="2018-11" db="EMBL/GenBank/DDBJ databases">
        <authorList>
            <consortium name="Pathogen Informatics"/>
        </authorList>
    </citation>
    <scope>NUCLEOTIDE SEQUENCE [LARGE SCALE GENOMIC DNA]</scope>
</reference>
<dbReference type="EMBL" id="UYRU01114462">
    <property type="protein sequence ID" value="VDN45064.1"/>
    <property type="molecule type" value="Genomic_DNA"/>
</dbReference>
<organism evidence="1 2">
    <name type="scientific">Dibothriocephalus latus</name>
    <name type="common">Fish tapeworm</name>
    <name type="synonym">Diphyllobothrium latum</name>
    <dbReference type="NCBI Taxonomy" id="60516"/>
    <lineage>
        <taxon>Eukaryota</taxon>
        <taxon>Metazoa</taxon>
        <taxon>Spiralia</taxon>
        <taxon>Lophotrochozoa</taxon>
        <taxon>Platyhelminthes</taxon>
        <taxon>Cestoda</taxon>
        <taxon>Eucestoda</taxon>
        <taxon>Diphyllobothriidea</taxon>
        <taxon>Diphyllobothriidae</taxon>
        <taxon>Dibothriocephalus</taxon>
    </lineage>
</organism>
<dbReference type="Proteomes" id="UP000281553">
    <property type="component" value="Unassembled WGS sequence"/>
</dbReference>